<gene>
    <name evidence="1" type="ORF">C8D97_11147</name>
</gene>
<accession>A0A316FGT8</accession>
<comment type="caution">
    <text evidence="1">The sequence shown here is derived from an EMBL/GenBank/DDBJ whole genome shotgun (WGS) entry which is preliminary data.</text>
</comment>
<name>A0A316FGT8_9GAMM</name>
<proteinExistence type="predicted"/>
<dbReference type="EMBL" id="QGGU01000011">
    <property type="protein sequence ID" value="PWK47302.1"/>
    <property type="molecule type" value="Genomic_DNA"/>
</dbReference>
<evidence type="ECO:0000313" key="1">
    <source>
        <dbReference type="EMBL" id="PWK47302.1"/>
    </source>
</evidence>
<dbReference type="Proteomes" id="UP000245790">
    <property type="component" value="Unassembled WGS sequence"/>
</dbReference>
<protein>
    <submittedName>
        <fullName evidence="1">Uncharacterized protein</fullName>
    </submittedName>
</protein>
<evidence type="ECO:0000313" key="2">
    <source>
        <dbReference type="Proteomes" id="UP000245790"/>
    </source>
</evidence>
<sequence>MHLPAQHNWIKRERKWLPQISSFDTDRRLIRYRLVFLTKNSHLLTHPLVGFARVFVRTNNTHNKTN</sequence>
<organism evidence="1 2">
    <name type="scientific">Pleionea mediterranea</name>
    <dbReference type="NCBI Taxonomy" id="523701"/>
    <lineage>
        <taxon>Bacteria</taxon>
        <taxon>Pseudomonadati</taxon>
        <taxon>Pseudomonadota</taxon>
        <taxon>Gammaproteobacteria</taxon>
        <taxon>Oceanospirillales</taxon>
        <taxon>Pleioneaceae</taxon>
        <taxon>Pleionea</taxon>
    </lineage>
</organism>
<dbReference type="AlphaFoldDB" id="A0A316FGT8"/>
<keyword evidence="2" id="KW-1185">Reference proteome</keyword>
<reference evidence="1 2" key="1">
    <citation type="submission" date="2018-05" db="EMBL/GenBank/DDBJ databases">
        <title>Genomic Encyclopedia of Type Strains, Phase IV (KMG-IV): sequencing the most valuable type-strain genomes for metagenomic binning, comparative biology and taxonomic classification.</title>
        <authorList>
            <person name="Goeker M."/>
        </authorList>
    </citation>
    <scope>NUCLEOTIDE SEQUENCE [LARGE SCALE GENOMIC DNA]</scope>
    <source>
        <strain evidence="1 2">DSM 25350</strain>
    </source>
</reference>